<feature type="chain" id="PRO_5004178846" description="Lipoprotein" evidence="1">
    <location>
        <begin position="23"/>
        <end position="221"/>
    </location>
</feature>
<name>Q0VQX9_ALCBS</name>
<dbReference type="PROSITE" id="PS51257">
    <property type="entry name" value="PROKAR_LIPOPROTEIN"/>
    <property type="match status" value="1"/>
</dbReference>
<dbReference type="RefSeq" id="WP_011588255.1">
    <property type="nucleotide sequence ID" value="NC_008260.1"/>
</dbReference>
<feature type="signal peptide" evidence="1">
    <location>
        <begin position="1"/>
        <end position="22"/>
    </location>
</feature>
<evidence type="ECO:0000256" key="1">
    <source>
        <dbReference type="SAM" id="SignalP"/>
    </source>
</evidence>
<dbReference type="STRING" id="393595.ABO_0971"/>
<dbReference type="Proteomes" id="UP000008871">
    <property type="component" value="Chromosome"/>
</dbReference>
<dbReference type="KEGG" id="abo:ABO_0971"/>
<sequence>MNVKFCYLLPAFIWAISLAGCASKTALETSSAPLHVQKLDKSALKATGSENQARALPAHKAQLAFYQAPKTLAGLQLDGEISSEYARTLRYRGPNSKEQLTLTLSGLPTGWDSMPAHRAVAGYYSELRQRRVNKALSNSAYALSIISEQLVDLEGNPSAQSQMRWIEPNRPIQNQALLVTLINNHFVRISNASYQQKTRWLLQQAKRALAEFKAAQAVTAP</sequence>
<evidence type="ECO:0000313" key="3">
    <source>
        <dbReference type="Proteomes" id="UP000008871"/>
    </source>
</evidence>
<dbReference type="EMBL" id="AM286690">
    <property type="protein sequence ID" value="CAL16419.1"/>
    <property type="molecule type" value="Genomic_DNA"/>
</dbReference>
<protein>
    <recommendedName>
        <fullName evidence="4">Lipoprotein</fullName>
    </recommendedName>
</protein>
<keyword evidence="3" id="KW-1185">Reference proteome</keyword>
<evidence type="ECO:0000313" key="2">
    <source>
        <dbReference type="EMBL" id="CAL16419.1"/>
    </source>
</evidence>
<accession>Q0VQX9</accession>
<dbReference type="AlphaFoldDB" id="Q0VQX9"/>
<gene>
    <name evidence="2" type="ordered locus">ABO_0971</name>
</gene>
<dbReference type="HOGENOM" id="CLU_1248446_0_0_6"/>
<organism evidence="2 3">
    <name type="scientific">Alcanivorax borkumensis (strain ATCC 700651 / DSM 11573 / NCIMB 13689 / SK2)</name>
    <dbReference type="NCBI Taxonomy" id="393595"/>
    <lineage>
        <taxon>Bacteria</taxon>
        <taxon>Pseudomonadati</taxon>
        <taxon>Pseudomonadota</taxon>
        <taxon>Gammaproteobacteria</taxon>
        <taxon>Oceanospirillales</taxon>
        <taxon>Alcanivoracaceae</taxon>
        <taxon>Alcanivorax</taxon>
    </lineage>
</organism>
<proteinExistence type="predicted"/>
<reference evidence="2 3" key="1">
    <citation type="journal article" date="2006" name="Nat. Biotechnol.">
        <title>Genome sequence of the ubiquitous hydrocarbon-degrading marine bacterium Alcanivorax borkumensis.</title>
        <authorList>
            <person name="Schneiker S."/>
            <person name="Martins dos Santos V.A.P."/>
            <person name="Bartels D."/>
            <person name="Bekel T."/>
            <person name="Brecht M."/>
            <person name="Buhrmester J."/>
            <person name="Chernikova T.N."/>
            <person name="Denaro R."/>
            <person name="Ferrer M."/>
            <person name="Gertler C."/>
            <person name="Goesmann A."/>
            <person name="Golyshina O.V."/>
            <person name="Kaminski F."/>
            <person name="Khachane A.N."/>
            <person name="Lang S."/>
            <person name="Linke B."/>
            <person name="McHardy A.C."/>
            <person name="Meyer F."/>
            <person name="Nechitaylo T."/>
            <person name="Puehler A."/>
            <person name="Regenhardt D."/>
            <person name="Rupp O."/>
            <person name="Sabirova J.S."/>
            <person name="Selbitschka W."/>
            <person name="Yakimov M.M."/>
            <person name="Timmis K.N."/>
            <person name="Vorhoelter F.-J."/>
            <person name="Weidner S."/>
            <person name="Kaiser O."/>
            <person name="Golyshin P.N."/>
        </authorList>
    </citation>
    <scope>NUCLEOTIDE SEQUENCE [LARGE SCALE GENOMIC DNA]</scope>
    <source>
        <strain evidence="3">ATCC 700651 / DSM 11573 / NCIMB 13689 / SK2</strain>
    </source>
</reference>
<keyword evidence="1" id="KW-0732">Signal</keyword>
<evidence type="ECO:0008006" key="4">
    <source>
        <dbReference type="Google" id="ProtNLM"/>
    </source>
</evidence>